<feature type="domain" description="DPH-type MB" evidence="9">
    <location>
        <begin position="4"/>
        <end position="60"/>
    </location>
</feature>
<comment type="similarity">
    <text evidence="4">Belongs to the DPH3 family.</text>
</comment>
<evidence type="ECO:0000313" key="10">
    <source>
        <dbReference type="EnsemblMetazoa" id="AFAF009797-PA"/>
    </source>
</evidence>
<dbReference type="Proteomes" id="UP000075886">
    <property type="component" value="Unassembled WGS sequence"/>
</dbReference>
<comment type="pathway">
    <text evidence="1">Protein modification; peptidyl-diphthamide biosynthesis.</text>
</comment>
<proteinExistence type="inferred from homology"/>
<dbReference type="GO" id="GO:0017183">
    <property type="term" value="P:protein histidyl modification to diphthamide"/>
    <property type="evidence" value="ECO:0007669"/>
    <property type="project" value="InterPro"/>
</dbReference>
<evidence type="ECO:0000256" key="2">
    <source>
        <dbReference type="ARBA" id="ARBA00022723"/>
    </source>
</evidence>
<dbReference type="FunFam" id="3.10.660.10:FF:000001">
    <property type="entry name" value="Diphthamide biosynthesis 3"/>
    <property type="match status" value="1"/>
</dbReference>
<sequence>MSVYHDEIEIEDFEYDEEEEMYYYPCPCGDRFQISREELIAGEEVATCPSCSLIVKVIYDPDTFAAEQDEAEKNVKSRLDLPNQPKSAVQPLSDRYAYPPDN</sequence>
<reference evidence="10" key="2">
    <citation type="submission" date="2020-05" db="UniProtKB">
        <authorList>
            <consortium name="EnsemblMetazoa"/>
        </authorList>
    </citation>
    <scope>IDENTIFICATION</scope>
    <source>
        <strain evidence="10">FAR1</strain>
    </source>
</reference>
<dbReference type="InterPro" id="IPR044248">
    <property type="entry name" value="DPH3/4-like"/>
</dbReference>
<evidence type="ECO:0000256" key="1">
    <source>
        <dbReference type="ARBA" id="ARBA00005156"/>
    </source>
</evidence>
<dbReference type="Gene3D" id="3.10.660.10">
    <property type="entry name" value="DPH Zinc finger"/>
    <property type="match status" value="1"/>
</dbReference>
<evidence type="ECO:0000256" key="7">
    <source>
        <dbReference type="ARBA" id="ARBA00048125"/>
    </source>
</evidence>
<dbReference type="InterPro" id="IPR007872">
    <property type="entry name" value="DPH_MB_dom"/>
</dbReference>
<evidence type="ECO:0000256" key="5">
    <source>
        <dbReference type="ARBA" id="ARBA00036267"/>
    </source>
</evidence>
<evidence type="ECO:0000256" key="6">
    <source>
        <dbReference type="ARBA" id="ARBA00041070"/>
    </source>
</evidence>
<dbReference type="PANTHER" id="PTHR21454:SF31">
    <property type="entry name" value="DIPHTHAMIDE BIOSYNTHESIS PROTEIN 3"/>
    <property type="match status" value="1"/>
</dbReference>
<evidence type="ECO:0000256" key="3">
    <source>
        <dbReference type="ARBA" id="ARBA00023004"/>
    </source>
</evidence>
<reference evidence="11" key="1">
    <citation type="submission" date="2014-01" db="EMBL/GenBank/DDBJ databases">
        <title>The Genome Sequence of Anopheles farauti FAR1 (V2).</title>
        <authorList>
            <consortium name="The Broad Institute Genomics Platform"/>
            <person name="Neafsey D.E."/>
            <person name="Besansky N."/>
            <person name="Howell P."/>
            <person name="Walton C."/>
            <person name="Young S.K."/>
            <person name="Zeng Q."/>
            <person name="Gargeya S."/>
            <person name="Fitzgerald M."/>
            <person name="Haas B."/>
            <person name="Abouelleil A."/>
            <person name="Allen A.W."/>
            <person name="Alvarado L."/>
            <person name="Arachchi H.M."/>
            <person name="Berlin A.M."/>
            <person name="Chapman S.B."/>
            <person name="Gainer-Dewar J."/>
            <person name="Goldberg J."/>
            <person name="Griggs A."/>
            <person name="Gujja S."/>
            <person name="Hansen M."/>
            <person name="Howarth C."/>
            <person name="Imamovic A."/>
            <person name="Ireland A."/>
            <person name="Larimer J."/>
            <person name="McCowan C."/>
            <person name="Murphy C."/>
            <person name="Pearson M."/>
            <person name="Poon T.W."/>
            <person name="Priest M."/>
            <person name="Roberts A."/>
            <person name="Saif S."/>
            <person name="Shea T."/>
            <person name="Sisk P."/>
            <person name="Sykes S."/>
            <person name="Wortman J."/>
            <person name="Nusbaum C."/>
            <person name="Birren B."/>
        </authorList>
    </citation>
    <scope>NUCLEOTIDE SEQUENCE [LARGE SCALE GENOMIC DNA]</scope>
    <source>
        <strain evidence="11">FAR1</strain>
    </source>
</reference>
<dbReference type="InterPro" id="IPR036671">
    <property type="entry name" value="DPH_MB_sf"/>
</dbReference>
<name>A0A182QGP2_9DIPT</name>
<comment type="catalytic activity">
    <reaction evidence="5">
        <text>[3Fe-4S](1+)-[protein] + Fe(2+)-[Dph3] = [3Fe-4S](0)-[protein] + Fe(3+)-[Dph3]</text>
        <dbReference type="Rhea" id="RHEA:71235"/>
        <dbReference type="Rhea" id="RHEA-COMP:17996"/>
        <dbReference type="Rhea" id="RHEA-COMP:17997"/>
        <dbReference type="Rhea" id="RHEA-COMP:18002"/>
        <dbReference type="Rhea" id="RHEA-COMP:18003"/>
        <dbReference type="ChEBI" id="CHEBI:29033"/>
        <dbReference type="ChEBI" id="CHEBI:29034"/>
        <dbReference type="ChEBI" id="CHEBI:33751"/>
        <dbReference type="ChEBI" id="CHEBI:47402"/>
        <dbReference type="ChEBI" id="CHEBI:83228"/>
    </reaction>
</comment>
<dbReference type="STRING" id="69004.A0A182QGP2"/>
<feature type="region of interest" description="Disordered" evidence="8">
    <location>
        <begin position="69"/>
        <end position="102"/>
    </location>
</feature>
<dbReference type="Pfam" id="PF05207">
    <property type="entry name" value="Zn_ribbon_CSL"/>
    <property type="match status" value="1"/>
</dbReference>
<comment type="catalytic activity">
    <reaction evidence="7">
        <text>2 [3Fe-4S](0)-[protein] + 2 Fe(2+)-[Dph3] + NADH = 2 [4Fe-4S](1+)-[protein] + 2 [Dph3] + NAD(+) + H(+)</text>
        <dbReference type="Rhea" id="RHEA:71239"/>
        <dbReference type="Rhea" id="RHEA-COMP:17997"/>
        <dbReference type="Rhea" id="RHEA-COMP:17998"/>
        <dbReference type="Rhea" id="RHEA-COMP:18001"/>
        <dbReference type="Rhea" id="RHEA-COMP:18002"/>
        <dbReference type="ChEBI" id="CHEBI:15378"/>
        <dbReference type="ChEBI" id="CHEBI:29033"/>
        <dbReference type="ChEBI" id="CHEBI:33723"/>
        <dbReference type="ChEBI" id="CHEBI:47402"/>
        <dbReference type="ChEBI" id="CHEBI:57540"/>
        <dbReference type="ChEBI" id="CHEBI:57945"/>
        <dbReference type="ChEBI" id="CHEBI:83228"/>
    </reaction>
</comment>
<dbReference type="EMBL" id="AXCN02001792">
    <property type="status" value="NOT_ANNOTATED_CDS"/>
    <property type="molecule type" value="Genomic_DNA"/>
</dbReference>
<keyword evidence="3" id="KW-0408">Iron</keyword>
<dbReference type="PROSITE" id="PS51074">
    <property type="entry name" value="DPH_MB"/>
    <property type="match status" value="1"/>
</dbReference>
<protein>
    <recommendedName>
        <fullName evidence="6">Diphthamide biosynthesis protein 3</fullName>
    </recommendedName>
</protein>
<organism evidence="10 11">
    <name type="scientific">Anopheles farauti</name>
    <dbReference type="NCBI Taxonomy" id="69004"/>
    <lineage>
        <taxon>Eukaryota</taxon>
        <taxon>Metazoa</taxon>
        <taxon>Ecdysozoa</taxon>
        <taxon>Arthropoda</taxon>
        <taxon>Hexapoda</taxon>
        <taxon>Insecta</taxon>
        <taxon>Pterygota</taxon>
        <taxon>Neoptera</taxon>
        <taxon>Endopterygota</taxon>
        <taxon>Diptera</taxon>
        <taxon>Nematocera</taxon>
        <taxon>Culicoidea</taxon>
        <taxon>Culicidae</taxon>
        <taxon>Anophelinae</taxon>
        <taxon>Anopheles</taxon>
    </lineage>
</organism>
<accession>A0A182QGP2</accession>
<evidence type="ECO:0000313" key="11">
    <source>
        <dbReference type="Proteomes" id="UP000075886"/>
    </source>
</evidence>
<dbReference type="GO" id="GO:0046872">
    <property type="term" value="F:metal ion binding"/>
    <property type="evidence" value="ECO:0007669"/>
    <property type="project" value="UniProtKB-KW"/>
</dbReference>
<keyword evidence="11" id="KW-1185">Reference proteome</keyword>
<keyword evidence="2" id="KW-0479">Metal-binding</keyword>
<evidence type="ECO:0000259" key="9">
    <source>
        <dbReference type="PROSITE" id="PS51074"/>
    </source>
</evidence>
<dbReference type="EnsemblMetazoa" id="AFAF009797-RA">
    <property type="protein sequence ID" value="AFAF009797-PA"/>
    <property type="gene ID" value="AFAF009797"/>
</dbReference>
<evidence type="ECO:0000256" key="8">
    <source>
        <dbReference type="SAM" id="MobiDB-lite"/>
    </source>
</evidence>
<evidence type="ECO:0000256" key="4">
    <source>
        <dbReference type="ARBA" id="ARBA00024032"/>
    </source>
</evidence>
<dbReference type="SUPFAM" id="SSF144217">
    <property type="entry name" value="CSL zinc finger"/>
    <property type="match status" value="1"/>
</dbReference>
<dbReference type="PANTHER" id="PTHR21454">
    <property type="entry name" value="DPH3 HOMOLOG-RELATED"/>
    <property type="match status" value="1"/>
</dbReference>
<dbReference type="AlphaFoldDB" id="A0A182QGP2"/>
<dbReference type="VEuPathDB" id="VectorBase:AFAF009797"/>